<dbReference type="KEGG" id="nlc:EBAPG3_000900"/>
<dbReference type="EMBL" id="CP021106">
    <property type="protein sequence ID" value="ARO86451.1"/>
    <property type="molecule type" value="Genomic_DNA"/>
</dbReference>
<dbReference type="UniPathway" id="UPA00109">
    <property type="reaction ID" value="UER00186"/>
</dbReference>
<dbReference type="eggNOG" id="COG0588">
    <property type="taxonomic scope" value="Bacteria"/>
</dbReference>
<dbReference type="InterPro" id="IPR005952">
    <property type="entry name" value="Phosphogly_mut1"/>
</dbReference>
<reference evidence="10 11" key="1">
    <citation type="journal article" date="2015" name="Int. J. Syst. Evol. Microbiol.">
        <title>Nitrosospira lacus sp. nov., a psychrotolerant, ammonia-oxidizing bacterium from sandy lake sediment.</title>
        <authorList>
            <person name="Urakawa H."/>
            <person name="Garcia J.C."/>
            <person name="Nielsen J.L."/>
            <person name="Le V.Q."/>
            <person name="Kozlowski J.A."/>
            <person name="Stein L.Y."/>
            <person name="Lim C.K."/>
            <person name="Pommerening-Roser A."/>
            <person name="Martens-Habbena W."/>
            <person name="Stahl D.A."/>
            <person name="Klotz M.G."/>
        </authorList>
    </citation>
    <scope>NUCLEOTIDE SEQUENCE [LARGE SCALE GENOMIC DNA]</scope>
    <source>
        <strain evidence="10 11">APG3</strain>
    </source>
</reference>
<comment type="pathway">
    <text evidence="5 9">Carbohydrate degradation; glycolysis; pyruvate from D-glyceraldehyde 3-phosphate: step 3/5.</text>
</comment>
<feature type="site" description="Transition state stabilizer" evidence="5 8">
    <location>
        <position position="182"/>
    </location>
</feature>
<comment type="subunit">
    <text evidence="5">Homodimer.</text>
</comment>
<proteinExistence type="inferred from homology"/>
<dbReference type="RefSeq" id="WP_004180740.1">
    <property type="nucleotide sequence ID" value="NZ_CP021106.3"/>
</dbReference>
<comment type="similarity">
    <text evidence="1 5">Belongs to the phosphoglycerate mutase family. BPG-dependent PGAM subfamily.</text>
</comment>
<dbReference type="SUPFAM" id="SSF53254">
    <property type="entry name" value="Phosphoglycerate mutase-like"/>
    <property type="match status" value="1"/>
</dbReference>
<dbReference type="NCBIfam" id="TIGR01258">
    <property type="entry name" value="pgm_1"/>
    <property type="match status" value="1"/>
</dbReference>
<keyword evidence="4 5" id="KW-0413">Isomerase</keyword>
<protein>
    <recommendedName>
        <fullName evidence="5 9">2,3-bisphosphoglycerate-dependent phosphoglycerate mutase</fullName>
        <shortName evidence="5">BPG-dependent PGAM</shortName>
        <shortName evidence="5">PGAM</shortName>
        <shortName evidence="5">Phosphoglyceromutase</shortName>
        <shortName evidence="5">dPGM</shortName>
        <ecNumber evidence="5 9">5.4.2.11</ecNumber>
    </recommendedName>
</protein>
<comment type="function">
    <text evidence="5 9">Catalyzes the interconversion of 2-phosphoglycerate and 3-phosphoglycerate.</text>
</comment>
<dbReference type="InterPro" id="IPR013078">
    <property type="entry name" value="His_Pase_superF_clade-1"/>
</dbReference>
<feature type="binding site" evidence="5 7">
    <location>
        <begin position="8"/>
        <end position="15"/>
    </location>
    <ligand>
        <name>substrate</name>
    </ligand>
</feature>
<dbReference type="CDD" id="cd07067">
    <property type="entry name" value="HP_PGM_like"/>
    <property type="match status" value="1"/>
</dbReference>
<dbReference type="GO" id="GO:0006096">
    <property type="term" value="P:glycolytic process"/>
    <property type="evidence" value="ECO:0007669"/>
    <property type="project" value="UniProtKB-UniRule"/>
</dbReference>
<sequence length="236" mass="27151">MVQLVLLRHGESISNRDGHFTGWNDVALSQRGEQEAVRAGRLLKKAGYEFDMCFTSELKRATDTLRIVLSVMGANEIPIRRSWRLNERHYGMLEGINRLSAIRKFGIWPILGTQLRFNAQPPPLDPDDSRFPGNQLCYSDVDKKELPLAESMRQTLLRVLPYWQETILPEIRQGKRLLIVSHQHILRTLMMELDSSSITHLMMSSIATGRPLVYELNGKLNPVRHYYIDCQVKIPA</sequence>
<feature type="active site" description="Tele-phosphohistidine intermediate" evidence="5 6">
    <location>
        <position position="9"/>
    </location>
</feature>
<feature type="binding site" evidence="5 7">
    <location>
        <begin position="87"/>
        <end position="90"/>
    </location>
    <ligand>
        <name>substrate</name>
    </ligand>
</feature>
<evidence type="ECO:0000313" key="10">
    <source>
        <dbReference type="EMBL" id="ARO86451.1"/>
    </source>
</evidence>
<dbReference type="InterPro" id="IPR001345">
    <property type="entry name" value="PG/BPGM_mutase_AS"/>
</dbReference>
<dbReference type="EC" id="5.4.2.11" evidence="5 9"/>
<feature type="binding site" evidence="5 7">
    <location>
        <begin position="21"/>
        <end position="22"/>
    </location>
    <ligand>
        <name>substrate</name>
    </ligand>
</feature>
<dbReference type="Proteomes" id="UP000012179">
    <property type="component" value="Chromosome"/>
</dbReference>
<feature type="binding site" evidence="5 7">
    <location>
        <position position="60"/>
    </location>
    <ligand>
        <name>substrate</name>
    </ligand>
</feature>
<dbReference type="GO" id="GO:0004619">
    <property type="term" value="F:phosphoglycerate mutase activity"/>
    <property type="evidence" value="ECO:0007669"/>
    <property type="project" value="UniProtKB-UniRule"/>
</dbReference>
<keyword evidence="3 5" id="KW-0324">Glycolysis</keyword>
<evidence type="ECO:0000256" key="6">
    <source>
        <dbReference type="PIRSR" id="PIRSR613078-1"/>
    </source>
</evidence>
<dbReference type="HAMAP" id="MF_01039">
    <property type="entry name" value="PGAM_GpmA"/>
    <property type="match status" value="1"/>
</dbReference>
<evidence type="ECO:0000256" key="3">
    <source>
        <dbReference type="ARBA" id="ARBA00023152"/>
    </source>
</evidence>
<evidence type="ECO:0000313" key="11">
    <source>
        <dbReference type="Proteomes" id="UP000012179"/>
    </source>
</evidence>
<evidence type="ECO:0000256" key="2">
    <source>
        <dbReference type="ARBA" id="ARBA00022432"/>
    </source>
</evidence>
<dbReference type="AlphaFoldDB" id="A0A1W6SKX7"/>
<accession>A0A1W6SKX7</accession>
<dbReference type="PANTHER" id="PTHR11931">
    <property type="entry name" value="PHOSPHOGLYCERATE MUTASE"/>
    <property type="match status" value="1"/>
</dbReference>
<evidence type="ECO:0000256" key="1">
    <source>
        <dbReference type="ARBA" id="ARBA00006717"/>
    </source>
</evidence>
<evidence type="ECO:0000256" key="5">
    <source>
        <dbReference type="HAMAP-Rule" id="MF_01039"/>
    </source>
</evidence>
<dbReference type="InterPro" id="IPR029033">
    <property type="entry name" value="His_PPase_superfam"/>
</dbReference>
<keyword evidence="2 5" id="KW-0312">Gluconeogenesis</keyword>
<feature type="active site" description="Proton donor/acceptor" evidence="5 6">
    <location>
        <position position="87"/>
    </location>
</feature>
<name>A0A1W6SKX7_9PROT</name>
<keyword evidence="11" id="KW-1185">Reference proteome</keyword>
<comment type="caution">
    <text evidence="5">Lacks conserved residue(s) required for the propagation of feature annotation.</text>
</comment>
<gene>
    <name evidence="5 10" type="primary">gpmA</name>
    <name evidence="10" type="ORF">EBAPG3_000900</name>
</gene>
<dbReference type="Pfam" id="PF00300">
    <property type="entry name" value="His_Phos_1"/>
    <property type="match status" value="1"/>
</dbReference>
<comment type="catalytic activity">
    <reaction evidence="5 9">
        <text>(2R)-2-phosphoglycerate = (2R)-3-phosphoglycerate</text>
        <dbReference type="Rhea" id="RHEA:15901"/>
        <dbReference type="ChEBI" id="CHEBI:58272"/>
        <dbReference type="ChEBI" id="CHEBI:58289"/>
        <dbReference type="EC" id="5.4.2.11"/>
    </reaction>
</comment>
<evidence type="ECO:0000256" key="8">
    <source>
        <dbReference type="PIRSR" id="PIRSR613078-3"/>
    </source>
</evidence>
<dbReference type="GO" id="GO:0006094">
    <property type="term" value="P:gluconeogenesis"/>
    <property type="evidence" value="ECO:0007669"/>
    <property type="project" value="UniProtKB-UniRule"/>
</dbReference>
<dbReference type="OrthoDB" id="9781415at2"/>
<dbReference type="SMART" id="SM00855">
    <property type="entry name" value="PGAM"/>
    <property type="match status" value="1"/>
</dbReference>
<dbReference type="Gene3D" id="3.40.50.1240">
    <property type="entry name" value="Phosphoglycerate mutase-like"/>
    <property type="match status" value="1"/>
</dbReference>
<evidence type="ECO:0000256" key="7">
    <source>
        <dbReference type="PIRSR" id="PIRSR613078-2"/>
    </source>
</evidence>
<evidence type="ECO:0000256" key="9">
    <source>
        <dbReference type="RuleBase" id="RU004512"/>
    </source>
</evidence>
<dbReference type="PROSITE" id="PS00175">
    <property type="entry name" value="PG_MUTASE"/>
    <property type="match status" value="1"/>
</dbReference>
<organism evidence="10 11">
    <name type="scientific">Nitrosospira lacus</name>
    <dbReference type="NCBI Taxonomy" id="1288494"/>
    <lineage>
        <taxon>Bacteria</taxon>
        <taxon>Pseudomonadati</taxon>
        <taxon>Pseudomonadota</taxon>
        <taxon>Betaproteobacteria</taxon>
        <taxon>Nitrosomonadales</taxon>
        <taxon>Nitrosomonadaceae</taxon>
        <taxon>Nitrosospira</taxon>
    </lineage>
</organism>
<evidence type="ECO:0000256" key="4">
    <source>
        <dbReference type="ARBA" id="ARBA00023235"/>
    </source>
</evidence>